<organism evidence="1 2">
    <name type="scientific">Candidatus Thiodiazotropha lotti</name>
    <dbReference type="NCBI Taxonomy" id="2792787"/>
    <lineage>
        <taxon>Bacteria</taxon>
        <taxon>Pseudomonadati</taxon>
        <taxon>Pseudomonadota</taxon>
        <taxon>Gammaproteobacteria</taxon>
        <taxon>Chromatiales</taxon>
        <taxon>Sedimenticolaceae</taxon>
        <taxon>Candidatus Thiodiazotropha</taxon>
    </lineage>
</organism>
<accession>A0A9E4K7C7</accession>
<dbReference type="Proteomes" id="UP000886687">
    <property type="component" value="Unassembled WGS sequence"/>
</dbReference>
<evidence type="ECO:0000313" key="1">
    <source>
        <dbReference type="EMBL" id="MCG7940582.1"/>
    </source>
</evidence>
<dbReference type="AlphaFoldDB" id="A0A9E4K7C7"/>
<sequence>MATFARYYKDRKLNVVPMDKLKEYITDERNKAAIAELIYYRYFERYLKLFFYDSPETANYIDENGNSKVKNVFKTEYKNGFLMIASNSLLIETLASFLNGYDKTPRGQSNNAFKAVFSKAEEYKNKLSVFKNINFYQDIRCGILHQGETYSKFRIIRTGPLFDKKQKKINATMFTKELHDFLIKYTEELKKEKWDGDLWDNCRIKLRHIVNHED</sequence>
<comment type="caution">
    <text evidence="1">The sequence shown here is derived from an EMBL/GenBank/DDBJ whole genome shotgun (WGS) entry which is preliminary data.</text>
</comment>
<gene>
    <name evidence="1" type="ORF">JAZ04_17235</name>
</gene>
<dbReference type="EMBL" id="JAEPDI010000013">
    <property type="protein sequence ID" value="MCG7940582.1"/>
    <property type="molecule type" value="Genomic_DNA"/>
</dbReference>
<evidence type="ECO:0000313" key="2">
    <source>
        <dbReference type="Proteomes" id="UP000886687"/>
    </source>
</evidence>
<proteinExistence type="predicted"/>
<protein>
    <submittedName>
        <fullName evidence="1">Uncharacterized protein</fullName>
    </submittedName>
</protein>
<name>A0A9E4K7C7_9GAMM</name>
<reference evidence="1" key="1">
    <citation type="journal article" date="2021" name="Proc. Natl. Acad. Sci. U.S.A.">
        <title>Global biogeography of chemosynthetic symbionts reveals both localized and globally distributed symbiont groups. .</title>
        <authorList>
            <person name="Osvatic J.T."/>
            <person name="Wilkins L.G.E."/>
            <person name="Leibrecht L."/>
            <person name="Leray M."/>
            <person name="Zauner S."/>
            <person name="Polzin J."/>
            <person name="Camacho Y."/>
            <person name="Gros O."/>
            <person name="van Gils J.A."/>
            <person name="Eisen J.A."/>
            <person name="Petersen J.M."/>
            <person name="Yuen B."/>
        </authorList>
    </citation>
    <scope>NUCLEOTIDE SEQUENCE</scope>
    <source>
        <strain evidence="1">MAGL173</strain>
    </source>
</reference>